<comment type="catalytic activity">
    <reaction evidence="14">
        <text>nicotinate beta-D-ribonucleotide + ATP + H(+) = deamido-NAD(+) + diphosphate</text>
        <dbReference type="Rhea" id="RHEA:22860"/>
        <dbReference type="ChEBI" id="CHEBI:15378"/>
        <dbReference type="ChEBI" id="CHEBI:30616"/>
        <dbReference type="ChEBI" id="CHEBI:33019"/>
        <dbReference type="ChEBI" id="CHEBI:57502"/>
        <dbReference type="ChEBI" id="CHEBI:58437"/>
        <dbReference type="EC" id="2.7.7.18"/>
    </reaction>
</comment>
<keyword evidence="10" id="KW-0520">NAD</keyword>
<accession>A0A1G8ERH9</accession>
<comment type="function">
    <text evidence="1">Catalyzes the reversible adenylation of nicotinate mononucleotide (NaMN) to nicotinic acid adenine dinucleotide (NaAD).</text>
</comment>
<dbReference type="STRING" id="861298.SAMN04488136_12626"/>
<dbReference type="InterPro" id="IPR004821">
    <property type="entry name" value="Cyt_trans-like"/>
</dbReference>
<keyword evidence="7 16" id="KW-0548">Nucleotidyltransferase</keyword>
<sequence>MLKIAVFGSAFNPPSLGHKSVIESLSHFDKVLLVPSISHAWGKEMLDYNKRCQLLDAFISDLDLHNIERSNVETELHVPGESVTTYSVLERIRQIWPKSDITFVIGPDNLLKFHKFAKCNEILSRYYVMACPEKVPVRSTEIRNRIETGASVDDLTTPSVAALLRQTDWYH</sequence>
<keyword evidence="8" id="KW-0547">Nucleotide-binding</keyword>
<keyword evidence="17" id="KW-1185">Reference proteome</keyword>
<evidence type="ECO:0000256" key="12">
    <source>
        <dbReference type="ARBA" id="ARBA00033140"/>
    </source>
</evidence>
<dbReference type="InterPro" id="IPR005248">
    <property type="entry name" value="NadD/NMNAT"/>
</dbReference>
<gene>
    <name evidence="16" type="ORF">SAMN04488136_12626</name>
</gene>
<dbReference type="CDD" id="cd02165">
    <property type="entry name" value="NMNAT"/>
    <property type="match status" value="1"/>
</dbReference>
<dbReference type="PANTHER" id="PTHR39321:SF3">
    <property type="entry name" value="PHOSPHOPANTETHEINE ADENYLYLTRANSFERASE"/>
    <property type="match status" value="1"/>
</dbReference>
<feature type="domain" description="Cytidyltransferase-like" evidence="15">
    <location>
        <begin position="6"/>
        <end position="145"/>
    </location>
</feature>
<evidence type="ECO:0000256" key="14">
    <source>
        <dbReference type="ARBA" id="ARBA00048721"/>
    </source>
</evidence>
<evidence type="ECO:0000259" key="15">
    <source>
        <dbReference type="Pfam" id="PF01467"/>
    </source>
</evidence>
<evidence type="ECO:0000256" key="11">
    <source>
        <dbReference type="ARBA" id="ARBA00031253"/>
    </source>
</evidence>
<evidence type="ECO:0000256" key="4">
    <source>
        <dbReference type="ARBA" id="ARBA00012389"/>
    </source>
</evidence>
<dbReference type="AlphaFoldDB" id="A0A1G8ERH9"/>
<evidence type="ECO:0000256" key="3">
    <source>
        <dbReference type="ARBA" id="ARBA00009014"/>
    </source>
</evidence>
<comment type="pathway">
    <text evidence="2">Cofactor biosynthesis; NAD(+) biosynthesis; deamido-NAD(+) from nicotinate D-ribonucleotide: step 1/1.</text>
</comment>
<evidence type="ECO:0000256" key="7">
    <source>
        <dbReference type="ARBA" id="ARBA00022695"/>
    </source>
</evidence>
<dbReference type="SUPFAM" id="SSF52374">
    <property type="entry name" value="Nucleotidylyl transferase"/>
    <property type="match status" value="1"/>
</dbReference>
<evidence type="ECO:0000256" key="1">
    <source>
        <dbReference type="ARBA" id="ARBA00002324"/>
    </source>
</evidence>
<dbReference type="NCBIfam" id="NF006479">
    <property type="entry name" value="PRK08887.1"/>
    <property type="match status" value="1"/>
</dbReference>
<keyword evidence="5" id="KW-0662">Pyridine nucleotide biosynthesis</keyword>
<name>A0A1G8ERH9_9VIBR</name>
<dbReference type="UniPathway" id="UPA00253">
    <property type="reaction ID" value="UER00332"/>
</dbReference>
<dbReference type="RefSeq" id="WP_093277283.1">
    <property type="nucleotide sequence ID" value="NZ_FNDD01000026.1"/>
</dbReference>
<dbReference type="Gene3D" id="3.40.50.620">
    <property type="entry name" value="HUPs"/>
    <property type="match status" value="1"/>
</dbReference>
<evidence type="ECO:0000256" key="5">
    <source>
        <dbReference type="ARBA" id="ARBA00022642"/>
    </source>
</evidence>
<dbReference type="Pfam" id="PF01467">
    <property type="entry name" value="CTP_transf_like"/>
    <property type="match status" value="1"/>
</dbReference>
<evidence type="ECO:0000256" key="8">
    <source>
        <dbReference type="ARBA" id="ARBA00022741"/>
    </source>
</evidence>
<comment type="similarity">
    <text evidence="3">Belongs to the NadD family.</text>
</comment>
<evidence type="ECO:0000256" key="6">
    <source>
        <dbReference type="ARBA" id="ARBA00022679"/>
    </source>
</evidence>
<organism evidence="16 17">
    <name type="scientific">Vibrio xiamenensis</name>
    <dbReference type="NCBI Taxonomy" id="861298"/>
    <lineage>
        <taxon>Bacteria</taxon>
        <taxon>Pseudomonadati</taxon>
        <taxon>Pseudomonadota</taxon>
        <taxon>Gammaproteobacteria</taxon>
        <taxon>Vibrionales</taxon>
        <taxon>Vibrionaceae</taxon>
        <taxon>Vibrio</taxon>
    </lineage>
</organism>
<dbReference type="PANTHER" id="PTHR39321">
    <property type="entry name" value="NICOTINATE-NUCLEOTIDE ADENYLYLTRANSFERASE-RELATED"/>
    <property type="match status" value="1"/>
</dbReference>
<keyword evidence="9" id="KW-0067">ATP-binding</keyword>
<evidence type="ECO:0000313" key="16">
    <source>
        <dbReference type="EMBL" id="SDH72485.1"/>
    </source>
</evidence>
<dbReference type="OrthoDB" id="5295945at2"/>
<evidence type="ECO:0000313" key="17">
    <source>
        <dbReference type="Proteomes" id="UP000198854"/>
    </source>
</evidence>
<dbReference type="Proteomes" id="UP000198854">
    <property type="component" value="Unassembled WGS sequence"/>
</dbReference>
<evidence type="ECO:0000256" key="13">
    <source>
        <dbReference type="ARBA" id="ARBA00033353"/>
    </source>
</evidence>
<dbReference type="EC" id="2.7.7.18" evidence="4"/>
<protein>
    <recommendedName>
        <fullName evidence="4">nicotinate-nucleotide adenylyltransferase</fullName>
        <ecNumber evidence="4">2.7.7.18</ecNumber>
    </recommendedName>
    <alternativeName>
        <fullName evidence="13">Deamido-NAD(+) diphosphorylase</fullName>
    </alternativeName>
    <alternativeName>
        <fullName evidence="12">Deamido-NAD(+) pyrophosphorylase</fullName>
    </alternativeName>
    <alternativeName>
        <fullName evidence="11">Nicotinate mononucleotide adenylyltransferase</fullName>
    </alternativeName>
</protein>
<evidence type="ECO:0000256" key="9">
    <source>
        <dbReference type="ARBA" id="ARBA00022840"/>
    </source>
</evidence>
<dbReference type="GO" id="GO:0009435">
    <property type="term" value="P:NAD+ biosynthetic process"/>
    <property type="evidence" value="ECO:0007669"/>
    <property type="project" value="UniProtKB-UniPathway"/>
</dbReference>
<dbReference type="GO" id="GO:0005524">
    <property type="term" value="F:ATP binding"/>
    <property type="evidence" value="ECO:0007669"/>
    <property type="project" value="UniProtKB-KW"/>
</dbReference>
<reference evidence="16 17" key="1">
    <citation type="submission" date="2016-10" db="EMBL/GenBank/DDBJ databases">
        <authorList>
            <person name="de Groot N.N."/>
        </authorList>
    </citation>
    <scope>NUCLEOTIDE SEQUENCE [LARGE SCALE GENOMIC DNA]</scope>
    <source>
        <strain evidence="16 17">CGMCC 1.10228</strain>
    </source>
</reference>
<dbReference type="InterPro" id="IPR014729">
    <property type="entry name" value="Rossmann-like_a/b/a_fold"/>
</dbReference>
<keyword evidence="6 16" id="KW-0808">Transferase</keyword>
<proteinExistence type="inferred from homology"/>
<dbReference type="GO" id="GO:0004515">
    <property type="term" value="F:nicotinate-nucleotide adenylyltransferase activity"/>
    <property type="evidence" value="ECO:0007669"/>
    <property type="project" value="UniProtKB-EC"/>
</dbReference>
<dbReference type="EMBL" id="FNDD01000026">
    <property type="protein sequence ID" value="SDH72485.1"/>
    <property type="molecule type" value="Genomic_DNA"/>
</dbReference>
<evidence type="ECO:0000256" key="10">
    <source>
        <dbReference type="ARBA" id="ARBA00023027"/>
    </source>
</evidence>
<evidence type="ECO:0000256" key="2">
    <source>
        <dbReference type="ARBA" id="ARBA00005019"/>
    </source>
</evidence>